<dbReference type="AlphaFoldDB" id="A0A3P3XT54"/>
<evidence type="ECO:0000256" key="10">
    <source>
        <dbReference type="HAMAP-Rule" id="MF_01405"/>
    </source>
</evidence>
<dbReference type="NCBIfam" id="TIGR00042">
    <property type="entry name" value="RdgB/HAM1 family non-canonical purine NTP pyrophosphatase"/>
    <property type="match status" value="1"/>
</dbReference>
<reference evidence="12" key="1">
    <citation type="submission" date="2017-02" db="EMBL/GenBank/DDBJ databases">
        <authorList>
            <person name="Regsiter A."/>
            <person name="William W."/>
        </authorList>
    </citation>
    <scope>NUCLEOTIDE SEQUENCE</scope>
    <source>
        <strain evidence="12">BdmA 4</strain>
    </source>
</reference>
<dbReference type="GO" id="GO:0046872">
    <property type="term" value="F:metal ion binding"/>
    <property type="evidence" value="ECO:0007669"/>
    <property type="project" value="UniProtKB-KW"/>
</dbReference>
<feature type="binding site" evidence="10">
    <location>
        <position position="69"/>
    </location>
    <ligand>
        <name>substrate</name>
    </ligand>
</feature>
<evidence type="ECO:0000256" key="11">
    <source>
        <dbReference type="RuleBase" id="RU003781"/>
    </source>
</evidence>
<comment type="cofactor">
    <cofactor evidence="10">
        <name>Mg(2+)</name>
        <dbReference type="ChEBI" id="CHEBI:18420"/>
    </cofactor>
    <text evidence="10">Binds 1 Mg(2+) ion per subunit.</text>
</comment>
<comment type="catalytic activity">
    <reaction evidence="8 10">
        <text>dITP + H2O = dIMP + diphosphate + H(+)</text>
        <dbReference type="Rhea" id="RHEA:28342"/>
        <dbReference type="ChEBI" id="CHEBI:15377"/>
        <dbReference type="ChEBI" id="CHEBI:15378"/>
        <dbReference type="ChEBI" id="CHEBI:33019"/>
        <dbReference type="ChEBI" id="CHEBI:61194"/>
        <dbReference type="ChEBI" id="CHEBI:61382"/>
        <dbReference type="EC" id="3.6.1.66"/>
    </reaction>
</comment>
<dbReference type="GO" id="GO:0017111">
    <property type="term" value="F:ribonucleoside triphosphate phosphatase activity"/>
    <property type="evidence" value="ECO:0007669"/>
    <property type="project" value="InterPro"/>
</dbReference>
<dbReference type="GO" id="GO:0000166">
    <property type="term" value="F:nucleotide binding"/>
    <property type="evidence" value="ECO:0007669"/>
    <property type="project" value="UniProtKB-KW"/>
</dbReference>
<comment type="subunit">
    <text evidence="2 10">Homodimer.</text>
</comment>
<protein>
    <recommendedName>
        <fullName evidence="10">dITP/XTP pyrophosphatase</fullName>
        <ecNumber evidence="10">3.6.1.66</ecNumber>
    </recommendedName>
    <alternativeName>
        <fullName evidence="10">Non-canonical purine NTP pyrophosphatase</fullName>
    </alternativeName>
    <alternativeName>
        <fullName evidence="10">Non-standard purine NTP pyrophosphatase</fullName>
    </alternativeName>
    <alternativeName>
        <fullName evidence="10">Nucleoside-triphosphate diphosphatase</fullName>
    </alternativeName>
    <alternativeName>
        <fullName evidence="10">Nucleoside-triphosphate pyrophosphatase</fullName>
        <shortName evidence="10">NTPase</shortName>
    </alternativeName>
</protein>
<evidence type="ECO:0000256" key="4">
    <source>
        <dbReference type="ARBA" id="ARBA00022741"/>
    </source>
</evidence>
<keyword evidence="5 10" id="KW-0378">Hydrolase</keyword>
<feature type="binding site" evidence="10">
    <location>
        <position position="39"/>
    </location>
    <ligand>
        <name>Mg(2+)</name>
        <dbReference type="ChEBI" id="CHEBI:18420"/>
    </ligand>
</feature>
<evidence type="ECO:0000256" key="3">
    <source>
        <dbReference type="ARBA" id="ARBA00022723"/>
    </source>
</evidence>
<gene>
    <name evidence="12" type="ORF">SPIRO4BDMA_50982</name>
</gene>
<feature type="binding site" evidence="10">
    <location>
        <begin position="152"/>
        <end position="155"/>
    </location>
    <ligand>
        <name>substrate</name>
    </ligand>
</feature>
<dbReference type="InterPro" id="IPR029001">
    <property type="entry name" value="ITPase-like_fam"/>
</dbReference>
<name>A0A3P3XT54_9SPIR</name>
<keyword evidence="7 10" id="KW-0546">Nucleotide metabolism</keyword>
<evidence type="ECO:0000256" key="6">
    <source>
        <dbReference type="ARBA" id="ARBA00022842"/>
    </source>
</evidence>
<evidence type="ECO:0000256" key="5">
    <source>
        <dbReference type="ARBA" id="ARBA00022801"/>
    </source>
</evidence>
<evidence type="ECO:0000256" key="9">
    <source>
        <dbReference type="ARBA" id="ARBA00052017"/>
    </source>
</evidence>
<dbReference type="InterPro" id="IPR020922">
    <property type="entry name" value="dITP/XTP_pyrophosphatase"/>
</dbReference>
<keyword evidence="4 10" id="KW-0547">Nucleotide-binding</keyword>
<dbReference type="HAMAP" id="MF_01405">
    <property type="entry name" value="Non_canon_purine_NTPase"/>
    <property type="match status" value="1"/>
</dbReference>
<sequence>MKLLVATNNLHKLEELKPLFSEHELLRPIDLGIHDFNPEENGRTFFENAFIKAEALYHLAGRPVIADDSGLCVEALHGRPGIESARYGSNNGRLLSAAEKNSLLLSELENMKNRHCVFVCCLVLYYGPQRFLCVQETLEGEIGMAPRGDRGFGYDPIVYLPRKAKTVAELSQEEKNRISHRGKAAQKMAAILGITPIEGTV</sequence>
<dbReference type="FunFam" id="3.90.950.10:FF:000001">
    <property type="entry name" value="dITP/XTP pyrophosphatase"/>
    <property type="match status" value="1"/>
</dbReference>
<dbReference type="GO" id="GO:0009146">
    <property type="term" value="P:purine nucleoside triphosphate catabolic process"/>
    <property type="evidence" value="ECO:0007669"/>
    <property type="project" value="UniProtKB-UniRule"/>
</dbReference>
<dbReference type="GO" id="GO:0036220">
    <property type="term" value="F:ITP diphosphatase activity"/>
    <property type="evidence" value="ECO:0007669"/>
    <property type="project" value="UniProtKB-UniRule"/>
</dbReference>
<feature type="binding site" evidence="10">
    <location>
        <begin position="7"/>
        <end position="12"/>
    </location>
    <ligand>
        <name>substrate</name>
    </ligand>
</feature>
<comment type="similarity">
    <text evidence="1 10 11">Belongs to the HAM1 NTPase family.</text>
</comment>
<proteinExistence type="inferred from homology"/>
<keyword evidence="6 10" id="KW-0460">Magnesium</keyword>
<dbReference type="GO" id="GO:0035870">
    <property type="term" value="F:dITP diphosphatase activity"/>
    <property type="evidence" value="ECO:0007669"/>
    <property type="project" value="UniProtKB-UniRule"/>
</dbReference>
<dbReference type="PANTHER" id="PTHR11067">
    <property type="entry name" value="INOSINE TRIPHOSPHATE PYROPHOSPHATASE/HAM1 PROTEIN"/>
    <property type="match status" value="1"/>
</dbReference>
<feature type="binding site" evidence="10">
    <location>
        <position position="175"/>
    </location>
    <ligand>
        <name>substrate</name>
    </ligand>
</feature>
<dbReference type="PANTHER" id="PTHR11067:SF9">
    <property type="entry name" value="INOSINE TRIPHOSPHATE PYROPHOSPHATASE"/>
    <property type="match status" value="1"/>
</dbReference>
<feature type="binding site" evidence="10">
    <location>
        <position position="68"/>
    </location>
    <ligand>
        <name>Mg(2+)</name>
        <dbReference type="ChEBI" id="CHEBI:18420"/>
    </ligand>
</feature>
<dbReference type="InterPro" id="IPR002637">
    <property type="entry name" value="RdgB/HAM1"/>
</dbReference>
<comment type="catalytic activity">
    <reaction evidence="9 10">
        <text>XTP + H2O = XMP + diphosphate + H(+)</text>
        <dbReference type="Rhea" id="RHEA:28610"/>
        <dbReference type="ChEBI" id="CHEBI:15377"/>
        <dbReference type="ChEBI" id="CHEBI:15378"/>
        <dbReference type="ChEBI" id="CHEBI:33019"/>
        <dbReference type="ChEBI" id="CHEBI:57464"/>
        <dbReference type="ChEBI" id="CHEBI:61314"/>
        <dbReference type="EC" id="3.6.1.66"/>
    </reaction>
</comment>
<dbReference type="GO" id="GO:0009117">
    <property type="term" value="P:nucleotide metabolic process"/>
    <property type="evidence" value="ECO:0007669"/>
    <property type="project" value="UniProtKB-KW"/>
</dbReference>
<evidence type="ECO:0000256" key="8">
    <source>
        <dbReference type="ARBA" id="ARBA00051875"/>
    </source>
</evidence>
<comment type="catalytic activity">
    <reaction evidence="10">
        <text>ITP + H2O = IMP + diphosphate + H(+)</text>
        <dbReference type="Rhea" id="RHEA:29399"/>
        <dbReference type="ChEBI" id="CHEBI:15377"/>
        <dbReference type="ChEBI" id="CHEBI:15378"/>
        <dbReference type="ChEBI" id="CHEBI:33019"/>
        <dbReference type="ChEBI" id="CHEBI:58053"/>
        <dbReference type="ChEBI" id="CHEBI:61402"/>
        <dbReference type="EC" id="3.6.1.66"/>
    </reaction>
</comment>
<evidence type="ECO:0000256" key="7">
    <source>
        <dbReference type="ARBA" id="ARBA00023080"/>
    </source>
</evidence>
<evidence type="ECO:0000313" key="12">
    <source>
        <dbReference type="EMBL" id="SLM19467.1"/>
    </source>
</evidence>
<dbReference type="EC" id="3.6.1.66" evidence="10"/>
<feature type="active site" description="Proton acceptor" evidence="10">
    <location>
        <position position="68"/>
    </location>
</feature>
<comment type="function">
    <text evidence="10">Pyrophosphatase that catalyzes the hydrolysis of nucleoside triphosphates to their monophosphate derivatives, with a high preference for the non-canonical purine nucleotides XTP (xanthosine triphosphate), dITP (deoxyinosine triphosphate) and ITP. Seems to function as a house-cleaning enzyme that removes non-canonical purine nucleotides from the nucleotide pool, thus preventing their incorporation into DNA/RNA and avoiding chromosomal lesions.</text>
</comment>
<dbReference type="Gene3D" id="3.90.950.10">
    <property type="match status" value="1"/>
</dbReference>
<organism evidence="12">
    <name type="scientific">uncultured spirochete</name>
    <dbReference type="NCBI Taxonomy" id="156406"/>
    <lineage>
        <taxon>Bacteria</taxon>
        <taxon>Pseudomonadati</taxon>
        <taxon>Spirochaetota</taxon>
        <taxon>Spirochaetia</taxon>
        <taxon>Spirochaetales</taxon>
        <taxon>environmental samples</taxon>
    </lineage>
</organism>
<dbReference type="SUPFAM" id="SSF52972">
    <property type="entry name" value="ITPase-like"/>
    <property type="match status" value="1"/>
</dbReference>
<accession>A0A3P3XT54</accession>
<dbReference type="CDD" id="cd00515">
    <property type="entry name" value="HAM1"/>
    <property type="match status" value="1"/>
</dbReference>
<evidence type="ECO:0000256" key="2">
    <source>
        <dbReference type="ARBA" id="ARBA00011738"/>
    </source>
</evidence>
<keyword evidence="3 10" id="KW-0479">Metal-binding</keyword>
<dbReference type="EMBL" id="FWDO01000005">
    <property type="protein sequence ID" value="SLM19467.1"/>
    <property type="molecule type" value="Genomic_DNA"/>
</dbReference>
<evidence type="ECO:0000256" key="1">
    <source>
        <dbReference type="ARBA" id="ARBA00008023"/>
    </source>
</evidence>
<dbReference type="GO" id="GO:0036222">
    <property type="term" value="F:XTP diphosphatase activity"/>
    <property type="evidence" value="ECO:0007669"/>
    <property type="project" value="UniProtKB-UniRule"/>
</dbReference>
<dbReference type="Pfam" id="PF01725">
    <property type="entry name" value="Ham1p_like"/>
    <property type="match status" value="1"/>
</dbReference>
<dbReference type="GO" id="GO:0005829">
    <property type="term" value="C:cytosol"/>
    <property type="evidence" value="ECO:0007669"/>
    <property type="project" value="TreeGrafter"/>
</dbReference>
<feature type="binding site" evidence="10">
    <location>
        <begin position="180"/>
        <end position="181"/>
    </location>
    <ligand>
        <name>substrate</name>
    </ligand>
</feature>